<gene>
    <name evidence="1" type="ORF">INT44_007158</name>
</gene>
<sequence length="411" mass="46136">MLSEELVVVESNPSVDAIDDMHVKKEPSGTYFSSEKRFLLRWLDMVTLKSIVNYENEDQRSLVDLEVSAKAIPDEATETHHLVACERYQQLASVLSGIRSDDNENANIPIDVLSVGELDGLDFSSIIQESQVTTVEENYYAGELVSIQQLAKDQKVELCTLDLHLSYRPGNAAEILARMDARDTTRKEDKAYALAGIFSIYSPLAYGEGLKSRERLLHQLAIQEGDLSFLSFPSKITSSGNHLPGTEDISYQLAICRQSSAPVMVSHFGISFEVQLVEGEGVSKILTKLGDWKDLKIGIGRFVGLTDLIKEARAGHQEFSSLKLAIVHDIRSIMLVMEYDEDWQTGGGGPVKLCYRLQCCQIEEDEFERLFDDVESDYGITANFERIWLGDKHLTYTSNSRKASVHPKRKR</sequence>
<dbReference type="Proteomes" id="UP000612746">
    <property type="component" value="Unassembled WGS sequence"/>
</dbReference>
<evidence type="ECO:0000313" key="1">
    <source>
        <dbReference type="EMBL" id="KAG2173567.1"/>
    </source>
</evidence>
<proteinExistence type="predicted"/>
<protein>
    <submittedName>
        <fullName evidence="1">Uncharacterized protein</fullName>
    </submittedName>
</protein>
<keyword evidence="2" id="KW-1185">Reference proteome</keyword>
<dbReference type="EMBL" id="JAEPRA010000018">
    <property type="protein sequence ID" value="KAG2173567.1"/>
    <property type="molecule type" value="Genomic_DNA"/>
</dbReference>
<comment type="caution">
    <text evidence="1">The sequence shown here is derived from an EMBL/GenBank/DDBJ whole genome shotgun (WGS) entry which is preliminary data.</text>
</comment>
<evidence type="ECO:0000313" key="2">
    <source>
        <dbReference type="Proteomes" id="UP000612746"/>
    </source>
</evidence>
<reference evidence="1" key="1">
    <citation type="submission" date="2020-12" db="EMBL/GenBank/DDBJ databases">
        <title>Metabolic potential, ecology and presence of endohyphal bacteria is reflected in genomic diversity of Mucoromycotina.</title>
        <authorList>
            <person name="Muszewska A."/>
            <person name="Okrasinska A."/>
            <person name="Steczkiewicz K."/>
            <person name="Drgas O."/>
            <person name="Orlowska M."/>
            <person name="Perlinska-Lenart U."/>
            <person name="Aleksandrzak-Piekarczyk T."/>
            <person name="Szatraj K."/>
            <person name="Zielenkiewicz U."/>
            <person name="Pilsyk S."/>
            <person name="Malc E."/>
            <person name="Mieczkowski P."/>
            <person name="Kruszewska J.S."/>
            <person name="Biernat P."/>
            <person name="Pawlowska J."/>
        </authorList>
    </citation>
    <scope>NUCLEOTIDE SEQUENCE</scope>
    <source>
        <strain evidence="1">WA0000051536</strain>
    </source>
</reference>
<accession>A0A8H7PGJ3</accession>
<dbReference type="OrthoDB" id="2688706at2759"/>
<name>A0A8H7PGJ3_9FUNG</name>
<organism evidence="1 2">
    <name type="scientific">Umbelopsis vinacea</name>
    <dbReference type="NCBI Taxonomy" id="44442"/>
    <lineage>
        <taxon>Eukaryota</taxon>
        <taxon>Fungi</taxon>
        <taxon>Fungi incertae sedis</taxon>
        <taxon>Mucoromycota</taxon>
        <taxon>Mucoromycotina</taxon>
        <taxon>Umbelopsidomycetes</taxon>
        <taxon>Umbelopsidales</taxon>
        <taxon>Umbelopsidaceae</taxon>
        <taxon>Umbelopsis</taxon>
    </lineage>
</organism>
<dbReference type="AlphaFoldDB" id="A0A8H7PGJ3"/>